<sequence length="96" mass="10160">MAVVMTVAAAIGARVGGGCGQRADRDQGGSHKSELTHSVLSDPEASLREHSGVQTSELCRKFPLVPEASECFTDDPRFTPLFSIAGKSSAQRLNET</sequence>
<dbReference type="EMBL" id="AP014809">
    <property type="protein sequence ID" value="BAU91685.1"/>
    <property type="molecule type" value="Genomic_DNA"/>
</dbReference>
<reference evidence="2 3" key="1">
    <citation type="journal article" date="2016" name="Genome Announc.">
        <title>Complete Genome Sequence of Methylobacterium populi P-1M, Isolated from Pink-Pigmented Household Biofilm.</title>
        <authorList>
            <person name="Morohoshi T."/>
            <person name="Ikeda T."/>
        </authorList>
    </citation>
    <scope>NUCLEOTIDE SEQUENCE [LARGE SCALE GENOMIC DNA]</scope>
    <source>
        <strain evidence="2 3">P-1M</strain>
    </source>
</reference>
<name>A0A160PGA6_9HYPH</name>
<evidence type="ECO:0000256" key="1">
    <source>
        <dbReference type="SAM" id="MobiDB-lite"/>
    </source>
</evidence>
<dbReference type="AlphaFoldDB" id="A0A160PGA6"/>
<accession>A0A160PGA6</accession>
<gene>
    <name evidence="2" type="ORF">MPPM_3080</name>
</gene>
<protein>
    <submittedName>
        <fullName evidence="2">Transposase, IS4 family</fullName>
    </submittedName>
</protein>
<feature type="region of interest" description="Disordered" evidence="1">
    <location>
        <begin position="16"/>
        <end position="52"/>
    </location>
</feature>
<organism evidence="2 3">
    <name type="scientific">Methylorubrum populi</name>
    <dbReference type="NCBI Taxonomy" id="223967"/>
    <lineage>
        <taxon>Bacteria</taxon>
        <taxon>Pseudomonadati</taxon>
        <taxon>Pseudomonadota</taxon>
        <taxon>Alphaproteobacteria</taxon>
        <taxon>Hyphomicrobiales</taxon>
        <taxon>Methylobacteriaceae</taxon>
        <taxon>Methylorubrum</taxon>
    </lineage>
</organism>
<dbReference type="Proteomes" id="UP000218288">
    <property type="component" value="Chromosome"/>
</dbReference>
<feature type="compositionally biased region" description="Basic and acidic residues" evidence="1">
    <location>
        <begin position="22"/>
        <end position="35"/>
    </location>
</feature>
<evidence type="ECO:0000313" key="3">
    <source>
        <dbReference type="Proteomes" id="UP000218288"/>
    </source>
</evidence>
<evidence type="ECO:0000313" key="2">
    <source>
        <dbReference type="EMBL" id="BAU91685.1"/>
    </source>
</evidence>
<proteinExistence type="predicted"/>